<keyword evidence="2" id="KW-0328">Glycosyltransferase</keyword>
<keyword evidence="2" id="KW-0808">Transferase</keyword>
<gene>
    <name evidence="2" type="ORF">KDA10_00890</name>
</gene>
<comment type="caution">
    <text evidence="2">The sequence shown here is derived from an EMBL/GenBank/DDBJ whole genome shotgun (WGS) entry which is preliminary data.</text>
</comment>
<organism evidence="2 3">
    <name type="scientific">candidate division WWE3 bacterium</name>
    <dbReference type="NCBI Taxonomy" id="2053526"/>
    <lineage>
        <taxon>Bacteria</taxon>
        <taxon>Katanobacteria</taxon>
    </lineage>
</organism>
<dbReference type="GO" id="GO:0016757">
    <property type="term" value="F:glycosyltransferase activity"/>
    <property type="evidence" value="ECO:0007669"/>
    <property type="project" value="UniProtKB-KW"/>
</dbReference>
<evidence type="ECO:0000313" key="2">
    <source>
        <dbReference type="EMBL" id="MCA9301908.1"/>
    </source>
</evidence>
<dbReference type="SUPFAM" id="SSF53756">
    <property type="entry name" value="UDP-Glycosyltransferase/glycogen phosphorylase"/>
    <property type="match status" value="1"/>
</dbReference>
<sequence length="243" mass="28357">MKSHNSPTPKIALVFDDLVQFGGAERLLLAFFEIWPDAELFTSVISHRWRKRLKGLGIKYHLSFMQSLPFCCRLNKFYSILGLHCIAFENFHLNDFDLVISISARYAHGVITKPQTLHISYCNSPGRMFWEPEYYFKNKSWLRKILGLSLSYLRLWDRSVSARADVVIANSRTVRDRLQKYNGIYADKVIYPFVDFTEIRRIISKNEESVVAGKPYFLVVSRLVSWKRVDTVVEAFNSDRKSV</sequence>
<dbReference type="Gene3D" id="3.40.50.2000">
    <property type="entry name" value="Glycogen Phosphorylase B"/>
    <property type="match status" value="1"/>
</dbReference>
<feature type="domain" description="Glycosyltransferase subfamily 4-like N-terminal" evidence="1">
    <location>
        <begin position="22"/>
        <end position="196"/>
    </location>
</feature>
<dbReference type="Pfam" id="PF13439">
    <property type="entry name" value="Glyco_transf_4"/>
    <property type="match status" value="1"/>
</dbReference>
<dbReference type="EC" id="2.4.-.-" evidence="2"/>
<dbReference type="AlphaFoldDB" id="A0A955IVR2"/>
<evidence type="ECO:0000313" key="3">
    <source>
        <dbReference type="Proteomes" id="UP000714817"/>
    </source>
</evidence>
<evidence type="ECO:0000259" key="1">
    <source>
        <dbReference type="Pfam" id="PF13439"/>
    </source>
</evidence>
<reference evidence="2" key="1">
    <citation type="submission" date="2020-04" db="EMBL/GenBank/DDBJ databases">
        <authorList>
            <person name="Zhang T."/>
        </authorList>
    </citation>
    <scope>NUCLEOTIDE SEQUENCE</scope>
    <source>
        <strain evidence="2">HKST-UBA80</strain>
    </source>
</reference>
<accession>A0A955IVR2</accession>
<dbReference type="Proteomes" id="UP000714817">
    <property type="component" value="Unassembled WGS sequence"/>
</dbReference>
<reference evidence="2" key="2">
    <citation type="journal article" date="2021" name="Microbiome">
        <title>Successional dynamics and alternative stable states in a saline activated sludge microbial community over 9 years.</title>
        <authorList>
            <person name="Wang Y."/>
            <person name="Ye J."/>
            <person name="Ju F."/>
            <person name="Liu L."/>
            <person name="Boyd J.A."/>
            <person name="Deng Y."/>
            <person name="Parks D.H."/>
            <person name="Jiang X."/>
            <person name="Yin X."/>
            <person name="Woodcroft B.J."/>
            <person name="Tyson G.W."/>
            <person name="Hugenholtz P."/>
            <person name="Polz M.F."/>
            <person name="Zhang T."/>
        </authorList>
    </citation>
    <scope>NUCLEOTIDE SEQUENCE</scope>
    <source>
        <strain evidence="2">HKST-UBA80</strain>
    </source>
</reference>
<proteinExistence type="predicted"/>
<name>A0A955IVR2_UNCKA</name>
<protein>
    <submittedName>
        <fullName evidence="2">Glycosyltransferase</fullName>
        <ecNumber evidence="2">2.4.-.-</ecNumber>
    </submittedName>
</protein>
<dbReference type="EMBL" id="JAGQNY010000003">
    <property type="protein sequence ID" value="MCA9301908.1"/>
    <property type="molecule type" value="Genomic_DNA"/>
</dbReference>
<feature type="non-terminal residue" evidence="2">
    <location>
        <position position="243"/>
    </location>
</feature>
<dbReference type="InterPro" id="IPR028098">
    <property type="entry name" value="Glyco_trans_4-like_N"/>
</dbReference>